<dbReference type="OrthoDB" id="2473325at2759"/>
<evidence type="ECO:0000313" key="1">
    <source>
        <dbReference type="EMBL" id="CAG8766960.1"/>
    </source>
</evidence>
<sequence length="110" mass="12994">IEDLQIDIYGETAENIYFVEKILDQQIHRQTKIQENFSSTKSIIYLLTFPTGELANDAQVFFEKKELAELVITHHDQVHGKTWEAEYNIKRIDEKIVEKEKNSIKTRKIN</sequence>
<reference evidence="1" key="1">
    <citation type="submission" date="2021-06" db="EMBL/GenBank/DDBJ databases">
        <authorList>
            <person name="Kallberg Y."/>
            <person name="Tangrot J."/>
            <person name="Rosling A."/>
        </authorList>
    </citation>
    <scope>NUCLEOTIDE SEQUENCE</scope>
    <source>
        <strain evidence="1">FL130A</strain>
    </source>
</reference>
<name>A0A9N9J6N6_9GLOM</name>
<gene>
    <name evidence="1" type="ORF">ALEPTO_LOCUS13932</name>
</gene>
<dbReference type="AlphaFoldDB" id="A0A9N9J6N6"/>
<keyword evidence="2" id="KW-1185">Reference proteome</keyword>
<dbReference type="EMBL" id="CAJVPS010049867">
    <property type="protein sequence ID" value="CAG8766960.1"/>
    <property type="molecule type" value="Genomic_DNA"/>
</dbReference>
<accession>A0A9N9J6N6</accession>
<proteinExistence type="predicted"/>
<protein>
    <submittedName>
        <fullName evidence="1">6356_t:CDS:1</fullName>
    </submittedName>
</protein>
<dbReference type="Proteomes" id="UP000789508">
    <property type="component" value="Unassembled WGS sequence"/>
</dbReference>
<comment type="caution">
    <text evidence="1">The sequence shown here is derived from an EMBL/GenBank/DDBJ whole genome shotgun (WGS) entry which is preliminary data.</text>
</comment>
<feature type="non-terminal residue" evidence="1">
    <location>
        <position position="110"/>
    </location>
</feature>
<organism evidence="1 2">
    <name type="scientific">Ambispora leptoticha</name>
    <dbReference type="NCBI Taxonomy" id="144679"/>
    <lineage>
        <taxon>Eukaryota</taxon>
        <taxon>Fungi</taxon>
        <taxon>Fungi incertae sedis</taxon>
        <taxon>Mucoromycota</taxon>
        <taxon>Glomeromycotina</taxon>
        <taxon>Glomeromycetes</taxon>
        <taxon>Archaeosporales</taxon>
        <taxon>Ambisporaceae</taxon>
        <taxon>Ambispora</taxon>
    </lineage>
</organism>
<evidence type="ECO:0000313" key="2">
    <source>
        <dbReference type="Proteomes" id="UP000789508"/>
    </source>
</evidence>